<sequence>MYIPKFTITNKILRNIGLIEAGREVILNAPLVPAYEKKFREEAIVRTVHHGTHIEGNELNLTEAERVLKGQPVVARDRDIQEVINYRNVLNYLDYVGQGEISKGRITEEVVKKIHTLTVEKLMQPEAGGSFRKTQVVVKNSKTGEITFRPPPAIEVPYQISDFLEWLNKTSKDDMHPVLKAGITHYELVRIHPFIDGNGRMARAAATLVLFFDDYDIRKFFSLEEYYDRDAAHYYDSLRSAAQGELTTWLEYFTEGLAIELSRIKEKVQKLSTDLQLKQKLGGQQVFLTERQISIMEYIQRVGFLNNQGFEDLFPKISEDTILRDLKDLMGKGIIKKEGKTKASRYMLR</sequence>
<dbReference type="PATRIC" id="fig|1618443.3.peg.760"/>
<comment type="caution">
    <text evidence="5">The sequence shown here is derived from an EMBL/GenBank/DDBJ whole genome shotgun (WGS) entry which is preliminary data.</text>
</comment>
<dbReference type="Gene3D" id="1.10.3290.10">
    <property type="entry name" value="Fido-like domain"/>
    <property type="match status" value="1"/>
</dbReference>
<feature type="active site" evidence="1">
    <location>
        <position position="192"/>
    </location>
</feature>
<dbReference type="SUPFAM" id="SSF140931">
    <property type="entry name" value="Fic-like"/>
    <property type="match status" value="1"/>
</dbReference>
<dbReference type="PANTHER" id="PTHR13504">
    <property type="entry name" value="FIDO DOMAIN-CONTAINING PROTEIN DDB_G0283145"/>
    <property type="match status" value="1"/>
</dbReference>
<protein>
    <recommendedName>
        <fullName evidence="4">Fido domain-containing protein</fullName>
    </recommendedName>
</protein>
<keyword evidence="2" id="KW-0547">Nucleotide-binding</keyword>
<feature type="binding site" evidence="2">
    <location>
        <begin position="234"/>
        <end position="235"/>
    </location>
    <ligand>
        <name>ATP</name>
        <dbReference type="ChEBI" id="CHEBI:30616"/>
    </ligand>
</feature>
<dbReference type="InterPro" id="IPR036388">
    <property type="entry name" value="WH-like_DNA-bd_sf"/>
</dbReference>
<evidence type="ECO:0000256" key="2">
    <source>
        <dbReference type="PIRSR" id="PIRSR640198-2"/>
    </source>
</evidence>
<dbReference type="InterPro" id="IPR003812">
    <property type="entry name" value="Fido"/>
</dbReference>
<dbReference type="Pfam" id="PF02661">
    <property type="entry name" value="Fic"/>
    <property type="match status" value="1"/>
</dbReference>
<reference evidence="5 6" key="1">
    <citation type="journal article" date="2015" name="Nature">
        <title>rRNA introns, odd ribosomes, and small enigmatic genomes across a large radiation of phyla.</title>
        <authorList>
            <person name="Brown C.T."/>
            <person name="Hug L.A."/>
            <person name="Thomas B.C."/>
            <person name="Sharon I."/>
            <person name="Castelle C.J."/>
            <person name="Singh A."/>
            <person name="Wilkins M.J."/>
            <person name="Williams K.H."/>
            <person name="Banfield J.F."/>
        </authorList>
    </citation>
    <scope>NUCLEOTIDE SEQUENCE [LARGE SCALE GENOMIC DNA]</scope>
</reference>
<dbReference type="STRING" id="1618443.UV73_C0004G0103"/>
<dbReference type="PANTHER" id="PTHR13504:SF38">
    <property type="entry name" value="FIDO DOMAIN-CONTAINING PROTEIN"/>
    <property type="match status" value="1"/>
</dbReference>
<evidence type="ECO:0000313" key="6">
    <source>
        <dbReference type="Proteomes" id="UP000034894"/>
    </source>
</evidence>
<evidence type="ECO:0000256" key="3">
    <source>
        <dbReference type="PIRSR" id="PIRSR640198-3"/>
    </source>
</evidence>
<evidence type="ECO:0000313" key="5">
    <source>
        <dbReference type="EMBL" id="KKS97961.1"/>
    </source>
</evidence>
<dbReference type="AlphaFoldDB" id="A0A0G1FSG7"/>
<feature type="domain" description="Fido" evidence="4">
    <location>
        <begin position="106"/>
        <end position="255"/>
    </location>
</feature>
<dbReference type="GO" id="GO:0005524">
    <property type="term" value="F:ATP binding"/>
    <property type="evidence" value="ECO:0007669"/>
    <property type="project" value="UniProtKB-KW"/>
</dbReference>
<feature type="site" description="Important for autoinhibition of adenylyltransferase activity" evidence="3">
    <location>
        <position position="55"/>
    </location>
</feature>
<dbReference type="EMBL" id="LCFP01000004">
    <property type="protein sequence ID" value="KKS97961.1"/>
    <property type="molecule type" value="Genomic_DNA"/>
</dbReference>
<proteinExistence type="predicted"/>
<feature type="binding site" evidence="2">
    <location>
        <begin position="196"/>
        <end position="203"/>
    </location>
    <ligand>
        <name>ATP</name>
        <dbReference type="ChEBI" id="CHEBI:30616"/>
    </ligand>
</feature>
<evidence type="ECO:0000256" key="1">
    <source>
        <dbReference type="PIRSR" id="PIRSR640198-1"/>
    </source>
</evidence>
<accession>A0A0G1FSG7</accession>
<dbReference type="InterPro" id="IPR036597">
    <property type="entry name" value="Fido-like_dom_sf"/>
</dbReference>
<dbReference type="Proteomes" id="UP000034894">
    <property type="component" value="Unassembled WGS sequence"/>
</dbReference>
<dbReference type="InterPro" id="IPR040198">
    <property type="entry name" value="Fido_containing"/>
</dbReference>
<gene>
    <name evidence="5" type="ORF">UV73_C0004G0103</name>
</gene>
<keyword evidence="2" id="KW-0067">ATP-binding</keyword>
<dbReference type="PROSITE" id="PS51459">
    <property type="entry name" value="FIDO"/>
    <property type="match status" value="1"/>
</dbReference>
<name>A0A0G1FSG7_9BACT</name>
<evidence type="ECO:0000259" key="4">
    <source>
        <dbReference type="PROSITE" id="PS51459"/>
    </source>
</evidence>
<organism evidence="5 6">
    <name type="scientific">Candidatus Gottesmanbacteria bacterium GW2011_GWA2_43_14</name>
    <dbReference type="NCBI Taxonomy" id="1618443"/>
    <lineage>
        <taxon>Bacteria</taxon>
        <taxon>Candidatus Gottesmaniibacteriota</taxon>
    </lineage>
</organism>
<dbReference type="Gene3D" id="1.10.10.10">
    <property type="entry name" value="Winged helix-like DNA-binding domain superfamily/Winged helix DNA-binding domain"/>
    <property type="match status" value="1"/>
</dbReference>